<evidence type="ECO:0000259" key="4">
    <source>
        <dbReference type="PROSITE" id="PS01124"/>
    </source>
</evidence>
<keyword evidence="2" id="KW-0238">DNA-binding</keyword>
<dbReference type="Proteomes" id="UP001152651">
    <property type="component" value="Unassembled WGS sequence"/>
</dbReference>
<dbReference type="PANTHER" id="PTHR43130:SF3">
    <property type="entry name" value="HTH-TYPE TRANSCRIPTIONAL REGULATOR RV1931C"/>
    <property type="match status" value="1"/>
</dbReference>
<organism evidence="5 6">
    <name type="scientific">Pseudocitrobacter vendiensis</name>
    <dbReference type="NCBI Taxonomy" id="2488306"/>
    <lineage>
        <taxon>Bacteria</taxon>
        <taxon>Pseudomonadati</taxon>
        <taxon>Pseudomonadota</taxon>
        <taxon>Gammaproteobacteria</taxon>
        <taxon>Enterobacterales</taxon>
        <taxon>Enterobacteriaceae</taxon>
        <taxon>Pseudocitrobacter</taxon>
    </lineage>
</organism>
<keyword evidence="1" id="KW-0805">Transcription regulation</keyword>
<reference evidence="5" key="1">
    <citation type="submission" date="2022-05" db="EMBL/GenBank/DDBJ databases">
        <authorList>
            <person name="Blom J."/>
        </authorList>
    </citation>
    <scope>NUCLEOTIDE SEQUENCE</scope>
    <source>
        <strain evidence="5">Type strain: CPO20170097</strain>
    </source>
</reference>
<dbReference type="SUPFAM" id="SSF46689">
    <property type="entry name" value="Homeodomain-like"/>
    <property type="match status" value="2"/>
</dbReference>
<dbReference type="Gene3D" id="3.40.50.880">
    <property type="match status" value="1"/>
</dbReference>
<dbReference type="SMART" id="SM00342">
    <property type="entry name" value="HTH_ARAC"/>
    <property type="match status" value="1"/>
</dbReference>
<dbReference type="Pfam" id="PF01965">
    <property type="entry name" value="DJ-1_PfpI"/>
    <property type="match status" value="1"/>
</dbReference>
<evidence type="ECO:0000256" key="1">
    <source>
        <dbReference type="ARBA" id="ARBA00023015"/>
    </source>
</evidence>
<dbReference type="CDD" id="cd03137">
    <property type="entry name" value="GATase1_AraC_1"/>
    <property type="match status" value="1"/>
</dbReference>
<dbReference type="InterPro" id="IPR018060">
    <property type="entry name" value="HTH_AraC"/>
</dbReference>
<proteinExistence type="predicted"/>
<dbReference type="PROSITE" id="PS00041">
    <property type="entry name" value="HTH_ARAC_FAMILY_1"/>
    <property type="match status" value="1"/>
</dbReference>
<name>A0ABM9F8A7_9ENTR</name>
<keyword evidence="3" id="KW-0804">Transcription</keyword>
<evidence type="ECO:0000313" key="5">
    <source>
        <dbReference type="EMBL" id="CAH6637058.1"/>
    </source>
</evidence>
<dbReference type="PANTHER" id="PTHR43130">
    <property type="entry name" value="ARAC-FAMILY TRANSCRIPTIONAL REGULATOR"/>
    <property type="match status" value="1"/>
</dbReference>
<dbReference type="Gene3D" id="1.10.10.60">
    <property type="entry name" value="Homeodomain-like"/>
    <property type="match status" value="1"/>
</dbReference>
<dbReference type="InterPro" id="IPR002818">
    <property type="entry name" value="DJ-1/PfpI"/>
</dbReference>
<dbReference type="Pfam" id="PF12833">
    <property type="entry name" value="HTH_18"/>
    <property type="match status" value="1"/>
</dbReference>
<dbReference type="InterPro" id="IPR052158">
    <property type="entry name" value="INH-QAR"/>
</dbReference>
<protein>
    <submittedName>
        <fullName evidence="5">Transcriptional regulator FtrA</fullName>
    </submittedName>
</protein>
<dbReference type="PROSITE" id="PS01124">
    <property type="entry name" value="HTH_ARAC_FAMILY_2"/>
    <property type="match status" value="1"/>
</dbReference>
<dbReference type="InterPro" id="IPR029062">
    <property type="entry name" value="Class_I_gatase-like"/>
</dbReference>
<evidence type="ECO:0000313" key="6">
    <source>
        <dbReference type="Proteomes" id="UP001152651"/>
    </source>
</evidence>
<dbReference type="SUPFAM" id="SSF52317">
    <property type="entry name" value="Class I glutamine amidotransferase-like"/>
    <property type="match status" value="1"/>
</dbReference>
<dbReference type="InterPro" id="IPR009057">
    <property type="entry name" value="Homeodomain-like_sf"/>
</dbReference>
<dbReference type="EMBL" id="CALSBS010000006">
    <property type="protein sequence ID" value="CAH6637058.1"/>
    <property type="molecule type" value="Genomic_DNA"/>
</dbReference>
<feature type="domain" description="HTH araC/xylS-type" evidence="4">
    <location>
        <begin position="236"/>
        <end position="334"/>
    </location>
</feature>
<evidence type="ECO:0000256" key="3">
    <source>
        <dbReference type="ARBA" id="ARBA00023163"/>
    </source>
</evidence>
<accession>A0ABM9F8A7</accession>
<sequence>MVLPLKPPASLTENGQNMTISDSPQVVVLAYDGLCTFEFGVAVEIFGLPRPEMGDRWYRFAVAAVDDGEMRALGGIRLITDGGLERLQEADTIVVPGWRGVETPVPEELSEALRQAHARGCRIMSICSGVFVLAAAGLLDGKKATTHWRYTERLQQRYPAIDVVDDVLYMMQDNVMTSAGSAAGIDLCLHVVRLDFGLDAANIVARRLVVQPHRDGAQKQQVERPVARDRESLRLGALFDYLHQNIAENHTVASLAQRMGMSERTFLRRFQESTGKTPARWLLDERLRRAQHYLVTTRMSMESVAEQAGFVNGKTLRRHFQRHLASSPLAWRKKFTVNGEYESFGQKKPPDI</sequence>
<dbReference type="NCBIfam" id="NF006902">
    <property type="entry name" value="PRK09393.1"/>
    <property type="match status" value="1"/>
</dbReference>
<dbReference type="InterPro" id="IPR018062">
    <property type="entry name" value="HTH_AraC-typ_CS"/>
</dbReference>
<evidence type="ECO:0000256" key="2">
    <source>
        <dbReference type="ARBA" id="ARBA00023125"/>
    </source>
</evidence>
<keyword evidence="6" id="KW-1185">Reference proteome</keyword>
<gene>
    <name evidence="5" type="ORF">FBBNIHIM_09550</name>
</gene>
<comment type="caution">
    <text evidence="5">The sequence shown here is derived from an EMBL/GenBank/DDBJ whole genome shotgun (WGS) entry which is preliminary data.</text>
</comment>